<dbReference type="EMBL" id="CP061510">
    <property type="protein sequence ID" value="QSB46041.1"/>
    <property type="molecule type" value="Genomic_DNA"/>
</dbReference>
<organism evidence="1 2">
    <name type="scientific">Tsuneonella flava</name>
    <dbReference type="NCBI Taxonomy" id="2055955"/>
    <lineage>
        <taxon>Bacteria</taxon>
        <taxon>Pseudomonadati</taxon>
        <taxon>Pseudomonadota</taxon>
        <taxon>Alphaproteobacteria</taxon>
        <taxon>Sphingomonadales</taxon>
        <taxon>Erythrobacteraceae</taxon>
        <taxon>Tsuneonella</taxon>
    </lineage>
</organism>
<accession>A0ABX7KCQ2</accession>
<sequence length="175" mass="19799">MLQSDRAYDWLGPGAYFWESDPTRAMEWARWKVERGEYSQPAVVGAIIDLRNCLDLTNREDVDLVSHAYDSFAQLQDRAGLPLPTNKSVNGDPNADLLLHFLDCAAFRHLHQLVAKAGMEPFDTIRGVFTEGDRAFPGSEIRQKTHTQIAVRSNDCIKRLFYPLEDGVIQFAAET</sequence>
<dbReference type="Proteomes" id="UP000663637">
    <property type="component" value="Chromosome"/>
</dbReference>
<name>A0ABX7KCQ2_9SPHN</name>
<evidence type="ECO:0000313" key="1">
    <source>
        <dbReference type="EMBL" id="QSB46041.1"/>
    </source>
</evidence>
<protein>
    <submittedName>
        <fullName evidence="1">Uncharacterized protein</fullName>
    </submittedName>
</protein>
<gene>
    <name evidence="1" type="ORF">IDJ81_05340</name>
</gene>
<evidence type="ECO:0000313" key="2">
    <source>
        <dbReference type="Proteomes" id="UP000663637"/>
    </source>
</evidence>
<dbReference type="SUPFAM" id="SSF56399">
    <property type="entry name" value="ADP-ribosylation"/>
    <property type="match status" value="1"/>
</dbReference>
<reference evidence="1 2" key="1">
    <citation type="submission" date="2020-09" db="EMBL/GenBank/DDBJ databases">
        <title>Complete genome sequence of altererythrobacter flavus SS-21NJ, isolated from Dongying oil sludge in Shandong province.</title>
        <authorList>
            <person name="Sun S."/>
            <person name="Zhang Z."/>
        </authorList>
    </citation>
    <scope>NUCLEOTIDE SEQUENCE [LARGE SCALE GENOMIC DNA]</scope>
    <source>
        <strain evidence="1 2">SS-21NJ</strain>
    </source>
</reference>
<proteinExistence type="predicted"/>
<keyword evidence="2" id="KW-1185">Reference proteome</keyword>